<evidence type="ECO:0000259" key="1">
    <source>
        <dbReference type="Pfam" id="PF03413"/>
    </source>
</evidence>
<feature type="domain" description="Sporulation protein YpeB N-terminal" evidence="3">
    <location>
        <begin position="30"/>
        <end position="159"/>
    </location>
</feature>
<dbReference type="InterPro" id="IPR025711">
    <property type="entry name" value="PepSY"/>
</dbReference>
<dbReference type="Pfam" id="PF20769">
    <property type="entry name" value="YPEB_N"/>
    <property type="match status" value="1"/>
</dbReference>
<protein>
    <submittedName>
        <fullName evidence="4">Uncharacterized protein</fullName>
    </submittedName>
</protein>
<dbReference type="Proteomes" id="UP000261212">
    <property type="component" value="Unassembled WGS sequence"/>
</dbReference>
<dbReference type="InterPro" id="IPR014239">
    <property type="entry name" value="YpeB_PepSY1-2"/>
</dbReference>
<name>A0A3E3E0C4_9FIRM</name>
<evidence type="ECO:0000313" key="4">
    <source>
        <dbReference type="EMBL" id="RGD74629.1"/>
    </source>
</evidence>
<gene>
    <name evidence="4" type="ORF">DW687_07685</name>
</gene>
<proteinExistence type="predicted"/>
<dbReference type="GO" id="GO:0009847">
    <property type="term" value="P:spore germination"/>
    <property type="evidence" value="ECO:0007669"/>
    <property type="project" value="InterPro"/>
</dbReference>
<dbReference type="Pfam" id="PF14620">
    <property type="entry name" value="YPEB_PepSY1-2"/>
    <property type="match status" value="1"/>
</dbReference>
<organism evidence="4 5">
    <name type="scientific">Anaerofustis stercorihominis</name>
    <dbReference type="NCBI Taxonomy" id="214853"/>
    <lineage>
        <taxon>Bacteria</taxon>
        <taxon>Bacillati</taxon>
        <taxon>Bacillota</taxon>
        <taxon>Clostridia</taxon>
        <taxon>Eubacteriales</taxon>
        <taxon>Eubacteriaceae</taxon>
        <taxon>Anaerofustis</taxon>
    </lineage>
</organism>
<dbReference type="RefSeq" id="WP_117532300.1">
    <property type="nucleotide sequence ID" value="NZ_QUSM01000003.1"/>
</dbReference>
<sequence length="441" mass="50041">MKKNILIGFLLVVVVTLGVFSYTGTKASGSLETAVTNNYEKSLSSLLESFEQMNSRLSKLSVSNDDKFIKKELVNLYGLNLSINENINSLPINHSAVVEASKFLNKTTNYYYSLITANKKITSKNKADIKNIYTASDKIFKSLDEMNNEIRYSKDGYNWVENSNVFMADTSTKIDNSFKATNEEINEYPTLIFDGPFSDSIKTDEKIKVGSKDITKEEGLETVRKYIGGKAEVSYDSFDNSNIECYVYKYNLNNTSYYVYVSKSGGKIITVNSNYLADENSNRTIDIKEAISIGKKHLENMGIKNMEENYYETDSNVVTVNYAYNQDGVTCYPDLVKVKISLVNKKVVGMEATNYYTNHKTRNIDKKILKLKNARNKVSKDFKITKERLALIPTETNSEKLCYEFKGTKDKETFIIYINAKTGDEENILKVVEADDSILTM</sequence>
<reference evidence="4 5" key="1">
    <citation type="submission" date="2018-08" db="EMBL/GenBank/DDBJ databases">
        <title>A genome reference for cultivated species of the human gut microbiota.</title>
        <authorList>
            <person name="Zou Y."/>
            <person name="Xue W."/>
            <person name="Luo G."/>
        </authorList>
    </citation>
    <scope>NUCLEOTIDE SEQUENCE [LARGE SCALE GENOMIC DNA]</scope>
    <source>
        <strain evidence="4 5">AM25-6</strain>
    </source>
</reference>
<accession>A0A3E3E0C4</accession>
<dbReference type="EMBL" id="QUSM01000003">
    <property type="protein sequence ID" value="RGD74629.1"/>
    <property type="molecule type" value="Genomic_DNA"/>
</dbReference>
<dbReference type="Pfam" id="PF03413">
    <property type="entry name" value="PepSY"/>
    <property type="match status" value="1"/>
</dbReference>
<evidence type="ECO:0000259" key="2">
    <source>
        <dbReference type="Pfam" id="PF14620"/>
    </source>
</evidence>
<feature type="domain" description="Sporulation protein YpeB PepSY1 and PepSY2" evidence="2">
    <location>
        <begin position="174"/>
        <end position="364"/>
    </location>
</feature>
<dbReference type="InterPro" id="IPR048402">
    <property type="entry name" value="YpeB_N"/>
</dbReference>
<comment type="caution">
    <text evidence="4">The sequence shown here is derived from an EMBL/GenBank/DDBJ whole genome shotgun (WGS) entry which is preliminary data.</text>
</comment>
<dbReference type="AlphaFoldDB" id="A0A3E3E0C4"/>
<evidence type="ECO:0000259" key="3">
    <source>
        <dbReference type="Pfam" id="PF20769"/>
    </source>
</evidence>
<feature type="domain" description="PepSY" evidence="1">
    <location>
        <begin position="374"/>
        <end position="426"/>
    </location>
</feature>
<evidence type="ECO:0000313" key="5">
    <source>
        <dbReference type="Proteomes" id="UP000261212"/>
    </source>
</evidence>